<comment type="caution">
    <text evidence="2">The sequence shown here is derived from an EMBL/GenBank/DDBJ whole genome shotgun (WGS) entry which is preliminary data.</text>
</comment>
<evidence type="ECO:0000256" key="1">
    <source>
        <dbReference type="SAM" id="MobiDB-lite"/>
    </source>
</evidence>
<proteinExistence type="predicted"/>
<evidence type="ECO:0000313" key="3">
    <source>
        <dbReference type="Proteomes" id="UP000749646"/>
    </source>
</evidence>
<sequence length="77" mass="8493">MDQPWSISHLSTSTTAADAYYDDDQDLSVSDDMIQESNDETAMEETYNDESTHESQFEYSVDEDEDMDEHGGGGGGG</sequence>
<evidence type="ECO:0000313" key="2">
    <source>
        <dbReference type="EMBL" id="KAF9945110.1"/>
    </source>
</evidence>
<name>A0A9P6LVG3_9FUNG</name>
<feature type="region of interest" description="Disordered" evidence="1">
    <location>
        <begin position="1"/>
        <end position="77"/>
    </location>
</feature>
<reference evidence="2" key="1">
    <citation type="journal article" date="2020" name="Fungal Divers.">
        <title>Resolving the Mortierellaceae phylogeny through synthesis of multi-gene phylogenetics and phylogenomics.</title>
        <authorList>
            <person name="Vandepol N."/>
            <person name="Liber J."/>
            <person name="Desiro A."/>
            <person name="Na H."/>
            <person name="Kennedy M."/>
            <person name="Barry K."/>
            <person name="Grigoriev I.V."/>
            <person name="Miller A.N."/>
            <person name="O'Donnell K."/>
            <person name="Stajich J.E."/>
            <person name="Bonito G."/>
        </authorList>
    </citation>
    <scope>NUCLEOTIDE SEQUENCE</scope>
    <source>
        <strain evidence="2">MES-2147</strain>
    </source>
</reference>
<gene>
    <name evidence="2" type="ORF">BGZ65_011156</name>
</gene>
<dbReference type="Proteomes" id="UP000749646">
    <property type="component" value="Unassembled WGS sequence"/>
</dbReference>
<dbReference type="AlphaFoldDB" id="A0A9P6LVG3"/>
<feature type="compositionally biased region" description="Polar residues" evidence="1">
    <location>
        <begin position="1"/>
        <end position="10"/>
    </location>
</feature>
<protein>
    <submittedName>
        <fullName evidence="2">Uncharacterized protein</fullName>
    </submittedName>
</protein>
<dbReference type="EMBL" id="JAAAHW010008110">
    <property type="protein sequence ID" value="KAF9945110.1"/>
    <property type="molecule type" value="Genomic_DNA"/>
</dbReference>
<keyword evidence="3" id="KW-1185">Reference proteome</keyword>
<feature type="compositionally biased region" description="Acidic residues" evidence="1">
    <location>
        <begin position="33"/>
        <end position="48"/>
    </location>
</feature>
<organism evidence="2 3">
    <name type="scientific">Modicella reniformis</name>
    <dbReference type="NCBI Taxonomy" id="1440133"/>
    <lineage>
        <taxon>Eukaryota</taxon>
        <taxon>Fungi</taxon>
        <taxon>Fungi incertae sedis</taxon>
        <taxon>Mucoromycota</taxon>
        <taxon>Mortierellomycotina</taxon>
        <taxon>Mortierellomycetes</taxon>
        <taxon>Mortierellales</taxon>
        <taxon>Mortierellaceae</taxon>
        <taxon>Modicella</taxon>
    </lineage>
</organism>
<feature type="non-terminal residue" evidence="2">
    <location>
        <position position="77"/>
    </location>
</feature>
<accession>A0A9P6LVG3</accession>